<dbReference type="EMBL" id="JACSEA010000004">
    <property type="protein sequence ID" value="KAF7402411.1"/>
    <property type="molecule type" value="Genomic_DNA"/>
</dbReference>
<feature type="region of interest" description="Disordered" evidence="1">
    <location>
        <begin position="159"/>
        <end position="180"/>
    </location>
</feature>
<dbReference type="Proteomes" id="UP000614350">
    <property type="component" value="Unassembled WGS sequence"/>
</dbReference>
<dbReference type="AlphaFoldDB" id="A0A834K956"/>
<evidence type="ECO:0000313" key="3">
    <source>
        <dbReference type="Proteomes" id="UP000614350"/>
    </source>
</evidence>
<organism evidence="2 3">
    <name type="scientific">Vespula vulgaris</name>
    <name type="common">Yellow jacket</name>
    <name type="synonym">Wasp</name>
    <dbReference type="NCBI Taxonomy" id="7454"/>
    <lineage>
        <taxon>Eukaryota</taxon>
        <taxon>Metazoa</taxon>
        <taxon>Ecdysozoa</taxon>
        <taxon>Arthropoda</taxon>
        <taxon>Hexapoda</taxon>
        <taxon>Insecta</taxon>
        <taxon>Pterygota</taxon>
        <taxon>Neoptera</taxon>
        <taxon>Endopterygota</taxon>
        <taxon>Hymenoptera</taxon>
        <taxon>Apocrita</taxon>
        <taxon>Aculeata</taxon>
        <taxon>Vespoidea</taxon>
        <taxon>Vespidae</taxon>
        <taxon>Vespinae</taxon>
        <taxon>Vespula</taxon>
    </lineage>
</organism>
<evidence type="ECO:0000256" key="1">
    <source>
        <dbReference type="SAM" id="MobiDB-lite"/>
    </source>
</evidence>
<reference evidence="2" key="1">
    <citation type="journal article" date="2020" name="G3 (Bethesda)">
        <title>High-Quality Assemblies for Three Invasive Social Wasps from the &lt;i&gt;Vespula&lt;/i&gt; Genus.</title>
        <authorList>
            <person name="Harrop T.W.R."/>
            <person name="Guhlin J."/>
            <person name="McLaughlin G.M."/>
            <person name="Permina E."/>
            <person name="Stockwell P."/>
            <person name="Gilligan J."/>
            <person name="Le Lec M.F."/>
            <person name="Gruber M.A.M."/>
            <person name="Quinn O."/>
            <person name="Lovegrove M."/>
            <person name="Duncan E.J."/>
            <person name="Remnant E.J."/>
            <person name="Van Eeckhoven J."/>
            <person name="Graham B."/>
            <person name="Knapp R.A."/>
            <person name="Langford K.W."/>
            <person name="Kronenberg Z."/>
            <person name="Press M.O."/>
            <person name="Eacker S.M."/>
            <person name="Wilson-Rankin E.E."/>
            <person name="Purcell J."/>
            <person name="Lester P.J."/>
            <person name="Dearden P.K."/>
        </authorList>
    </citation>
    <scope>NUCLEOTIDE SEQUENCE</scope>
    <source>
        <strain evidence="2">Marl-1</strain>
    </source>
</reference>
<sequence>MYQKTCEEKDILSKGINTPVIATTLPTEYKKRDASTSISAIKLPLTNETTTPDHGLRKTTIGHRREYADRPTSTPSVAVKIAAIQTNPKHASVEESQAKVLVQTTSRCEFCNQQLQTQGILTTTQLSTECAPCSAIIQLLRGAVATPCCPNCNCKPEVQTRQKKRGNPNPDLNGDQKNVLKDRMVEKQIQVGEDEVQIRDHEMQTGEYEVQMTDHGVQTVDNQLQMMENVRDHSKNNESRVLTSKKRF</sequence>
<keyword evidence="3" id="KW-1185">Reference proteome</keyword>
<comment type="caution">
    <text evidence="2">The sequence shown here is derived from an EMBL/GenBank/DDBJ whole genome shotgun (WGS) entry which is preliminary data.</text>
</comment>
<proteinExistence type="predicted"/>
<evidence type="ECO:0000313" key="2">
    <source>
        <dbReference type="EMBL" id="KAF7402411.1"/>
    </source>
</evidence>
<name>A0A834K956_VESVU</name>
<protein>
    <submittedName>
        <fullName evidence="2">Uncharacterized protein</fullName>
    </submittedName>
</protein>
<gene>
    <name evidence="2" type="ORF">HZH66_004678</name>
</gene>
<accession>A0A834K956</accession>